<reference evidence="1" key="1">
    <citation type="submission" date="2018-02" db="EMBL/GenBank/DDBJ databases">
        <title>Rhizophora mucronata_Transcriptome.</title>
        <authorList>
            <person name="Meera S.P."/>
            <person name="Sreeshan A."/>
            <person name="Augustine A."/>
        </authorList>
    </citation>
    <scope>NUCLEOTIDE SEQUENCE</scope>
    <source>
        <tissue evidence="1">Leaf</tissue>
    </source>
</reference>
<dbReference type="EMBL" id="GGEC01043425">
    <property type="protein sequence ID" value="MBX23909.1"/>
    <property type="molecule type" value="Transcribed_RNA"/>
</dbReference>
<evidence type="ECO:0000313" key="1">
    <source>
        <dbReference type="EMBL" id="MBX23909.1"/>
    </source>
</evidence>
<name>A0A2P2M112_RHIMU</name>
<sequence length="77" mass="9394">MKSIFQFFERLFSLLDNKTNASYAVRWVILLLIAKERQRERQENSMRKVIRSLRPKSLIRLVPFYVSSHRCEYLPYL</sequence>
<organism evidence="1">
    <name type="scientific">Rhizophora mucronata</name>
    <name type="common">Asiatic mangrove</name>
    <dbReference type="NCBI Taxonomy" id="61149"/>
    <lineage>
        <taxon>Eukaryota</taxon>
        <taxon>Viridiplantae</taxon>
        <taxon>Streptophyta</taxon>
        <taxon>Embryophyta</taxon>
        <taxon>Tracheophyta</taxon>
        <taxon>Spermatophyta</taxon>
        <taxon>Magnoliopsida</taxon>
        <taxon>eudicotyledons</taxon>
        <taxon>Gunneridae</taxon>
        <taxon>Pentapetalae</taxon>
        <taxon>rosids</taxon>
        <taxon>fabids</taxon>
        <taxon>Malpighiales</taxon>
        <taxon>Rhizophoraceae</taxon>
        <taxon>Rhizophora</taxon>
    </lineage>
</organism>
<protein>
    <submittedName>
        <fullName evidence="1">Uncharacterized protein MANES_05G149100</fullName>
    </submittedName>
</protein>
<proteinExistence type="predicted"/>
<dbReference type="AlphaFoldDB" id="A0A2P2M112"/>
<accession>A0A2P2M112</accession>